<dbReference type="KEGG" id="rarg:115741901"/>
<feature type="compositionally biased region" description="Low complexity" evidence="1">
    <location>
        <begin position="139"/>
        <end position="150"/>
    </location>
</feature>
<keyword evidence="2" id="KW-1133">Transmembrane helix</keyword>
<dbReference type="AlphaFoldDB" id="A0A8B8PAB9"/>
<sequence>MIVLSENRTPQRERERERGRRRGRREREACSRFMSSCFFSLCIMALQLFKLYIYVCSLLLPFCPSSAKNSKSLLYPLELLILTNPPPCLSLTASRKEPRMERLNSKLYLQNCYIMKENERLRRKAQLLNQENQALLSELKQKLSKSPKSSNDPNGGAATTIPDLNLCSSSSTNPTKTSKP</sequence>
<proteinExistence type="predicted"/>
<dbReference type="GeneID" id="115741901"/>
<evidence type="ECO:0000313" key="4">
    <source>
        <dbReference type="RefSeq" id="XP_030531775.1"/>
    </source>
</evidence>
<evidence type="ECO:0000256" key="2">
    <source>
        <dbReference type="SAM" id="Phobius"/>
    </source>
</evidence>
<name>A0A8B8PAB9_9MYRT</name>
<feature type="compositionally biased region" description="Low complexity" evidence="1">
    <location>
        <begin position="168"/>
        <end position="180"/>
    </location>
</feature>
<dbReference type="PANTHER" id="PTHR33601:SF1">
    <property type="entry name" value="PROTEIN LITTLE ZIPPER 4"/>
    <property type="match status" value="1"/>
</dbReference>
<keyword evidence="2" id="KW-0472">Membrane</keyword>
<organism evidence="3 4">
    <name type="scientific">Rhodamnia argentea</name>
    <dbReference type="NCBI Taxonomy" id="178133"/>
    <lineage>
        <taxon>Eukaryota</taxon>
        <taxon>Viridiplantae</taxon>
        <taxon>Streptophyta</taxon>
        <taxon>Embryophyta</taxon>
        <taxon>Tracheophyta</taxon>
        <taxon>Spermatophyta</taxon>
        <taxon>Magnoliopsida</taxon>
        <taxon>eudicotyledons</taxon>
        <taxon>Gunneridae</taxon>
        <taxon>Pentapetalae</taxon>
        <taxon>rosids</taxon>
        <taxon>malvids</taxon>
        <taxon>Myrtales</taxon>
        <taxon>Myrtaceae</taxon>
        <taxon>Myrtoideae</taxon>
        <taxon>Myrteae</taxon>
        <taxon>Australasian group</taxon>
        <taxon>Rhodamnia</taxon>
    </lineage>
</organism>
<accession>A0A8B8PAB9</accession>
<dbReference type="RefSeq" id="XP_030531775.1">
    <property type="nucleotide sequence ID" value="XM_030675915.2"/>
</dbReference>
<gene>
    <name evidence="4" type="primary">LOC115741901</name>
</gene>
<dbReference type="OrthoDB" id="1714540at2759"/>
<evidence type="ECO:0000313" key="3">
    <source>
        <dbReference type="Proteomes" id="UP000827889"/>
    </source>
</evidence>
<protein>
    <submittedName>
        <fullName evidence="4">Uncharacterized protein LOC115741901 isoform X1</fullName>
    </submittedName>
</protein>
<reference evidence="4" key="1">
    <citation type="submission" date="2025-08" db="UniProtKB">
        <authorList>
            <consortium name="RefSeq"/>
        </authorList>
    </citation>
    <scope>IDENTIFICATION</scope>
    <source>
        <tissue evidence="4">Leaf</tissue>
    </source>
</reference>
<dbReference type="Proteomes" id="UP000827889">
    <property type="component" value="Chromosome 7"/>
</dbReference>
<dbReference type="InterPro" id="IPR039312">
    <property type="entry name" value="ZPR"/>
</dbReference>
<feature type="region of interest" description="Disordered" evidence="1">
    <location>
        <begin position="1"/>
        <end position="23"/>
    </location>
</feature>
<feature type="transmembrane region" description="Helical" evidence="2">
    <location>
        <begin position="30"/>
        <end position="53"/>
    </location>
</feature>
<dbReference type="PANTHER" id="PTHR33601">
    <property type="entry name" value="PROTEIN LITTLE ZIPPER 4"/>
    <property type="match status" value="1"/>
</dbReference>
<evidence type="ECO:0000256" key="1">
    <source>
        <dbReference type="SAM" id="MobiDB-lite"/>
    </source>
</evidence>
<feature type="compositionally biased region" description="Basic and acidic residues" evidence="1">
    <location>
        <begin position="9"/>
        <end position="18"/>
    </location>
</feature>
<keyword evidence="3" id="KW-1185">Reference proteome</keyword>
<keyword evidence="2" id="KW-0812">Transmembrane</keyword>
<feature type="region of interest" description="Disordered" evidence="1">
    <location>
        <begin position="139"/>
        <end position="180"/>
    </location>
</feature>